<dbReference type="KEGG" id="dfo:Dform_00847"/>
<proteinExistence type="predicted"/>
<keyword evidence="1" id="KW-0472">Membrane</keyword>
<reference evidence="3" key="1">
    <citation type="submission" date="2016-11" db="EMBL/GenBank/DDBJ databases">
        <title>Dehalogenimonas formicexedens sp. nov., a chlorinated alkane respiring bacterium isolated from contaminated groundwater.</title>
        <authorList>
            <person name="Key T.A."/>
            <person name="Bowman K.S."/>
            <person name="Lee I."/>
            <person name="Chun J."/>
            <person name="Albuquerque L."/>
            <person name="da Costa M.S."/>
            <person name="Rainey F.A."/>
            <person name="Moe W.M."/>
        </authorList>
    </citation>
    <scope>NUCLEOTIDE SEQUENCE [LARGE SCALE GENOMIC DNA]</scope>
    <source>
        <strain evidence="3">NSZ-14</strain>
    </source>
</reference>
<keyword evidence="3" id="KW-1185">Reference proteome</keyword>
<dbReference type="EMBL" id="CP018258">
    <property type="protein sequence ID" value="APV44192.1"/>
    <property type="molecule type" value="Genomic_DNA"/>
</dbReference>
<protein>
    <submittedName>
        <fullName evidence="2">Uncharacterized protein</fullName>
    </submittedName>
</protein>
<evidence type="ECO:0000256" key="1">
    <source>
        <dbReference type="SAM" id="Phobius"/>
    </source>
</evidence>
<dbReference type="RefSeq" id="WP_158513465.1">
    <property type="nucleotide sequence ID" value="NZ_CP018258.1"/>
</dbReference>
<evidence type="ECO:0000313" key="2">
    <source>
        <dbReference type="EMBL" id="APV44192.1"/>
    </source>
</evidence>
<dbReference type="STRING" id="1839801.Dform_00847"/>
<dbReference type="Proteomes" id="UP000185934">
    <property type="component" value="Chromosome"/>
</dbReference>
<evidence type="ECO:0000313" key="3">
    <source>
        <dbReference type="Proteomes" id="UP000185934"/>
    </source>
</evidence>
<keyword evidence="1" id="KW-1133">Transmembrane helix</keyword>
<accession>A0A1P8F767</accession>
<gene>
    <name evidence="2" type="ORF">Dform_00847</name>
</gene>
<keyword evidence="1" id="KW-0812">Transmembrane</keyword>
<name>A0A1P8F767_9CHLR</name>
<organism evidence="2 3">
    <name type="scientific">Dehalogenimonas formicexedens</name>
    <dbReference type="NCBI Taxonomy" id="1839801"/>
    <lineage>
        <taxon>Bacteria</taxon>
        <taxon>Bacillati</taxon>
        <taxon>Chloroflexota</taxon>
        <taxon>Dehalococcoidia</taxon>
        <taxon>Dehalococcoidales</taxon>
        <taxon>Dehalococcoidaceae</taxon>
        <taxon>Dehalogenimonas</taxon>
    </lineage>
</organism>
<feature type="transmembrane region" description="Helical" evidence="1">
    <location>
        <begin position="6"/>
        <end position="30"/>
    </location>
</feature>
<sequence>MSGELLAAIIGGSIVGFLNLLAFAFTYGKLTQKVDNDDRRLNRLECKVFGEVDK</sequence>
<dbReference type="AlphaFoldDB" id="A0A1P8F767"/>